<dbReference type="PANTHER" id="PTHR42776:SF13">
    <property type="entry name" value="DIPEPTIDYL-PEPTIDASE 5"/>
    <property type="match status" value="1"/>
</dbReference>
<feature type="domain" description="Peptidase S9 prolyl oligopeptidase catalytic" evidence="5">
    <location>
        <begin position="465"/>
        <end position="671"/>
    </location>
</feature>
<keyword evidence="6" id="KW-0645">Protease</keyword>
<accession>A0A543D3U6</accession>
<reference evidence="6 7" key="1">
    <citation type="submission" date="2019-06" db="EMBL/GenBank/DDBJ databases">
        <title>Sequencing the genomes of 1000 actinobacteria strains.</title>
        <authorList>
            <person name="Klenk H.-P."/>
        </authorList>
    </citation>
    <scope>NUCLEOTIDE SEQUENCE [LARGE SCALE GENOMIC DNA]</scope>
    <source>
        <strain evidence="6 7">DSM 45301</strain>
    </source>
</reference>
<sequence>MTDTPGSPFHDLQDFLALPRLAGLALSPDGTRLVTGVAQLDPERTRLRPALWEIDPAGARPARRLTHGPTGESSPVFTPDGDLLFTSARPDPERAEPQPDEPAALWLLPGSGEAHVVGTRPGGLAAPAVAAEAGTVVATSMTLPGAVSGDEDAERRKARRDRKVSGILHAGHPVRFWDADLGPAQPRLVVADLPGAGSAPAHGGTAQWRELTPAPGGALVESAHDITPDGRTVVAGWRVAEPRGATRSVLVAIDVATGERRVLADDPDHEFGGPVVSPDGTQVVCLRESLTTPTSPPDIRLVVLPLAGGAPRDVAPGWDRWAGTPRWAPDGSALLVVADEGGRAPVFRIGLTDGAVTRLTGDDGAYSDLVVAPDGSAVYALRSGVDSPPAPVRLDPDAPGQQPVALQGPAAPPALPGSLTEVHATAEDGSALRAWLVLPADASAAAPAPLLLTVHGGPLNSWNSWHWRWNPWVLAARGYAVLLPDPALSTGYGLDFVARGWGEWGGAPFTDLMAITDAALTRPDLDAGRTAAIGGSFGGYMANWIAGHTDRFRAIVTHASLWALDQFGPTTDAPHYWLREMTAEMAERNSPHRFADAITTPMLVIHGDKDYRVPVGEALRLWWDLVSRHDGDPEDLPHRFLLFPDENHWVLTPQNAALWYETVTAFLDHHVLGKDWETPDLLR</sequence>
<evidence type="ECO:0000256" key="4">
    <source>
        <dbReference type="SAM" id="MobiDB-lite"/>
    </source>
</evidence>
<evidence type="ECO:0000256" key="3">
    <source>
        <dbReference type="ARBA" id="ARBA00022825"/>
    </source>
</evidence>
<gene>
    <name evidence="6" type="ORF">FB558_7040</name>
</gene>
<keyword evidence="2" id="KW-0378">Hydrolase</keyword>
<name>A0A543D3U6_9PSEU</name>
<evidence type="ECO:0000256" key="1">
    <source>
        <dbReference type="ARBA" id="ARBA00022729"/>
    </source>
</evidence>
<dbReference type="InterPro" id="IPR011659">
    <property type="entry name" value="WD40"/>
</dbReference>
<dbReference type="AlphaFoldDB" id="A0A543D3U6"/>
<dbReference type="Proteomes" id="UP000315677">
    <property type="component" value="Unassembled WGS sequence"/>
</dbReference>
<dbReference type="InterPro" id="IPR011042">
    <property type="entry name" value="6-blade_b-propeller_TolB-like"/>
</dbReference>
<dbReference type="GO" id="GO:0004252">
    <property type="term" value="F:serine-type endopeptidase activity"/>
    <property type="evidence" value="ECO:0007669"/>
    <property type="project" value="TreeGrafter"/>
</dbReference>
<organism evidence="6 7">
    <name type="scientific">Pseudonocardia kunmingensis</name>
    <dbReference type="NCBI Taxonomy" id="630975"/>
    <lineage>
        <taxon>Bacteria</taxon>
        <taxon>Bacillati</taxon>
        <taxon>Actinomycetota</taxon>
        <taxon>Actinomycetes</taxon>
        <taxon>Pseudonocardiales</taxon>
        <taxon>Pseudonocardiaceae</taxon>
        <taxon>Pseudonocardia</taxon>
    </lineage>
</organism>
<dbReference type="Pfam" id="PF00326">
    <property type="entry name" value="Peptidase_S9"/>
    <property type="match status" value="1"/>
</dbReference>
<dbReference type="RefSeq" id="WP_142061054.1">
    <property type="nucleotide sequence ID" value="NZ_VFPA01000005.1"/>
</dbReference>
<keyword evidence="1" id="KW-0732">Signal</keyword>
<dbReference type="Pfam" id="PF07676">
    <property type="entry name" value="PD40"/>
    <property type="match status" value="1"/>
</dbReference>
<keyword evidence="6" id="KW-0031">Aminopeptidase</keyword>
<evidence type="ECO:0000313" key="6">
    <source>
        <dbReference type="EMBL" id="TQM04011.1"/>
    </source>
</evidence>
<dbReference type="GO" id="GO:0006508">
    <property type="term" value="P:proteolysis"/>
    <property type="evidence" value="ECO:0007669"/>
    <property type="project" value="InterPro"/>
</dbReference>
<dbReference type="SUPFAM" id="SSF53474">
    <property type="entry name" value="alpha/beta-Hydrolases"/>
    <property type="match status" value="1"/>
</dbReference>
<dbReference type="OrthoDB" id="262125at2"/>
<feature type="compositionally biased region" description="Low complexity" evidence="4">
    <location>
        <begin position="398"/>
        <end position="409"/>
    </location>
</feature>
<dbReference type="Gene3D" id="3.40.50.1820">
    <property type="entry name" value="alpha/beta hydrolase"/>
    <property type="match status" value="1"/>
</dbReference>
<proteinExistence type="predicted"/>
<evidence type="ECO:0000256" key="2">
    <source>
        <dbReference type="ARBA" id="ARBA00022801"/>
    </source>
</evidence>
<dbReference type="GO" id="GO:0004177">
    <property type="term" value="F:aminopeptidase activity"/>
    <property type="evidence" value="ECO:0007669"/>
    <property type="project" value="UniProtKB-KW"/>
</dbReference>
<protein>
    <submittedName>
        <fullName evidence="6">Dipeptidyl aminopeptidase/acylaminoacyl peptidase</fullName>
    </submittedName>
</protein>
<evidence type="ECO:0000313" key="7">
    <source>
        <dbReference type="Proteomes" id="UP000315677"/>
    </source>
</evidence>
<keyword evidence="7" id="KW-1185">Reference proteome</keyword>
<dbReference type="EMBL" id="VFPA01000005">
    <property type="protein sequence ID" value="TQM04011.1"/>
    <property type="molecule type" value="Genomic_DNA"/>
</dbReference>
<feature type="region of interest" description="Disordered" evidence="4">
    <location>
        <begin position="389"/>
        <end position="415"/>
    </location>
</feature>
<dbReference type="SUPFAM" id="SSF82171">
    <property type="entry name" value="DPP6 N-terminal domain-like"/>
    <property type="match status" value="1"/>
</dbReference>
<keyword evidence="3" id="KW-0720">Serine protease</keyword>
<dbReference type="Gene3D" id="2.120.10.30">
    <property type="entry name" value="TolB, C-terminal domain"/>
    <property type="match status" value="2"/>
</dbReference>
<dbReference type="InterPro" id="IPR001375">
    <property type="entry name" value="Peptidase_S9_cat"/>
</dbReference>
<dbReference type="InterPro" id="IPR029058">
    <property type="entry name" value="AB_hydrolase_fold"/>
</dbReference>
<comment type="caution">
    <text evidence="6">The sequence shown here is derived from an EMBL/GenBank/DDBJ whole genome shotgun (WGS) entry which is preliminary data.</text>
</comment>
<dbReference type="PANTHER" id="PTHR42776">
    <property type="entry name" value="SERINE PEPTIDASE S9 FAMILY MEMBER"/>
    <property type="match status" value="1"/>
</dbReference>
<evidence type="ECO:0000259" key="5">
    <source>
        <dbReference type="Pfam" id="PF00326"/>
    </source>
</evidence>
<feature type="region of interest" description="Disordered" evidence="4">
    <location>
        <begin position="58"/>
        <end position="80"/>
    </location>
</feature>